<evidence type="ECO:0000256" key="1">
    <source>
        <dbReference type="SAM" id="MobiDB-lite"/>
    </source>
</evidence>
<feature type="region of interest" description="Disordered" evidence="1">
    <location>
        <begin position="1"/>
        <end position="35"/>
    </location>
</feature>
<name>A0ABY4L4J8_THEAE</name>
<organism evidence="2 3">
    <name type="scientific">Thermobifida alba</name>
    <name type="common">Thermomonospora alba</name>
    <dbReference type="NCBI Taxonomy" id="53522"/>
    <lineage>
        <taxon>Bacteria</taxon>
        <taxon>Bacillati</taxon>
        <taxon>Actinomycetota</taxon>
        <taxon>Actinomycetes</taxon>
        <taxon>Streptosporangiales</taxon>
        <taxon>Nocardiopsidaceae</taxon>
        <taxon>Thermobifida</taxon>
    </lineage>
</organism>
<protein>
    <submittedName>
        <fullName evidence="2">Uncharacterized protein</fullName>
    </submittedName>
</protein>
<keyword evidence="3" id="KW-1185">Reference proteome</keyword>
<evidence type="ECO:0000313" key="3">
    <source>
        <dbReference type="Proteomes" id="UP000832041"/>
    </source>
</evidence>
<dbReference type="RefSeq" id="WP_248591071.1">
    <property type="nucleotide sequence ID" value="NZ_BAABEB010000022.1"/>
</dbReference>
<reference evidence="2 3" key="1">
    <citation type="submission" date="2020-04" db="EMBL/GenBank/DDBJ databases">
        <title>Thermobifida alba genome sequencing and assembly.</title>
        <authorList>
            <person name="Luzics S."/>
            <person name="Horvath B."/>
            <person name="Nagy I."/>
            <person name="Toth A."/>
            <person name="Nagy I."/>
            <person name="Kukolya J."/>
        </authorList>
    </citation>
    <scope>NUCLEOTIDE SEQUENCE [LARGE SCALE GENOMIC DNA]</scope>
    <source>
        <strain evidence="2 3">DSM 43795</strain>
    </source>
</reference>
<proteinExistence type="predicted"/>
<dbReference type="EMBL" id="CP051627">
    <property type="protein sequence ID" value="UPT22579.1"/>
    <property type="molecule type" value="Genomic_DNA"/>
</dbReference>
<gene>
    <name evidence="2" type="ORF">FOF52_17800</name>
</gene>
<evidence type="ECO:0000313" key="2">
    <source>
        <dbReference type="EMBL" id="UPT22579.1"/>
    </source>
</evidence>
<sequence>MDGLVDDLTARTDGTAPAPATPPPPRGGGTPRRYAASTDAPVRYLPIVREGVLLGCLWAAEAEDAAGFVTRDAVGGPAERFWTDRIARCAREGLSPLKVLHRWAGEVEDPVGGAVPAEARERIAASPDVLRALLRPR</sequence>
<accession>A0ABY4L4J8</accession>
<dbReference type="Proteomes" id="UP000832041">
    <property type="component" value="Chromosome"/>
</dbReference>